<keyword evidence="3 7" id="KW-0575">Peroxidase</keyword>
<evidence type="ECO:0000313" key="8">
    <source>
        <dbReference type="EMBL" id="KRK79011.1"/>
    </source>
</evidence>
<dbReference type="STRING" id="1423775.FD03_GL001373"/>
<feature type="active site" evidence="6">
    <location>
        <position position="42"/>
    </location>
</feature>
<sequence>MEGLRQMSNIYDFSEVEMSGEKINFSDYKGKVVLIVNTASKCGLAPQLEGIEALYKKYHDQGLEVLGLPSNQFHQELGSDEETSEYCQMHYGVTFPMTKQIKVNGDDEDPLFTYLKEAAGHGRIKWNFTKFLIGRDGQVIDRYAPTTKPEKIEPDIVSALG</sequence>
<dbReference type="SUPFAM" id="SSF52833">
    <property type="entry name" value="Thioredoxin-like"/>
    <property type="match status" value="1"/>
</dbReference>
<dbReference type="GO" id="GO:0004602">
    <property type="term" value="F:glutathione peroxidase activity"/>
    <property type="evidence" value="ECO:0007669"/>
    <property type="project" value="UniProtKB-EC"/>
</dbReference>
<evidence type="ECO:0000313" key="9">
    <source>
        <dbReference type="Proteomes" id="UP000051248"/>
    </source>
</evidence>
<keyword evidence="4 7" id="KW-0560">Oxidoreductase</keyword>
<dbReference type="CDD" id="cd00340">
    <property type="entry name" value="GSH_Peroxidase"/>
    <property type="match status" value="1"/>
</dbReference>
<gene>
    <name evidence="8" type="ORF">FD03_GL001373</name>
</gene>
<comment type="catalytic activity">
    <reaction evidence="1">
        <text>2 glutathione + H2O2 = glutathione disulfide + 2 H2O</text>
        <dbReference type="Rhea" id="RHEA:16833"/>
        <dbReference type="ChEBI" id="CHEBI:15377"/>
        <dbReference type="ChEBI" id="CHEBI:16240"/>
        <dbReference type="ChEBI" id="CHEBI:57925"/>
        <dbReference type="ChEBI" id="CHEBI:58297"/>
        <dbReference type="EC" id="1.11.1.9"/>
    </reaction>
</comment>
<dbReference type="eggNOG" id="COG0386">
    <property type="taxonomic scope" value="Bacteria"/>
</dbReference>
<dbReference type="PIRSF" id="PIRSF000303">
    <property type="entry name" value="Glutathion_perox"/>
    <property type="match status" value="1"/>
</dbReference>
<accession>A0A0R1KC10</accession>
<keyword evidence="9" id="KW-1185">Reference proteome</keyword>
<dbReference type="GO" id="GO:0034599">
    <property type="term" value="P:cellular response to oxidative stress"/>
    <property type="evidence" value="ECO:0007669"/>
    <property type="project" value="TreeGrafter"/>
</dbReference>
<dbReference type="Proteomes" id="UP000051248">
    <property type="component" value="Unassembled WGS sequence"/>
</dbReference>
<evidence type="ECO:0000256" key="1">
    <source>
        <dbReference type="ARBA" id="ARBA00000217"/>
    </source>
</evidence>
<dbReference type="FunFam" id="3.40.30.10:FF:000010">
    <property type="entry name" value="Glutathione peroxidase"/>
    <property type="match status" value="1"/>
</dbReference>
<evidence type="ECO:0000256" key="7">
    <source>
        <dbReference type="RuleBase" id="RU000499"/>
    </source>
</evidence>
<dbReference type="PANTHER" id="PTHR11592:SF78">
    <property type="entry name" value="GLUTATHIONE PEROXIDASE"/>
    <property type="match status" value="1"/>
</dbReference>
<dbReference type="InterPro" id="IPR036249">
    <property type="entry name" value="Thioredoxin-like_sf"/>
</dbReference>
<dbReference type="AlphaFoldDB" id="A0A0R1KC10"/>
<dbReference type="PRINTS" id="PR01011">
    <property type="entry name" value="GLUTPROXDASE"/>
</dbReference>
<dbReference type="Gene3D" id="3.40.30.10">
    <property type="entry name" value="Glutaredoxin"/>
    <property type="match status" value="1"/>
</dbReference>
<evidence type="ECO:0000256" key="2">
    <source>
        <dbReference type="ARBA" id="ARBA00006926"/>
    </source>
</evidence>
<comment type="similarity">
    <text evidence="2 7">Belongs to the glutathione peroxidase family.</text>
</comment>
<evidence type="ECO:0000256" key="5">
    <source>
        <dbReference type="ARBA" id="ARBA00069346"/>
    </source>
</evidence>
<comment type="caution">
    <text evidence="8">The sequence shown here is derived from an EMBL/GenBank/DDBJ whole genome shotgun (WGS) entry which is preliminary data.</text>
</comment>
<dbReference type="PANTHER" id="PTHR11592">
    <property type="entry name" value="GLUTATHIONE PEROXIDASE"/>
    <property type="match status" value="1"/>
</dbReference>
<name>A0A0R1KC10_9LACO</name>
<organism evidence="8 9">
    <name type="scientific">Companilactobacillus nodensis DSM 19682 = JCM 14932 = NBRC 107160</name>
    <dbReference type="NCBI Taxonomy" id="1423775"/>
    <lineage>
        <taxon>Bacteria</taxon>
        <taxon>Bacillati</taxon>
        <taxon>Bacillota</taxon>
        <taxon>Bacilli</taxon>
        <taxon>Lactobacillales</taxon>
        <taxon>Lactobacillaceae</taxon>
        <taxon>Companilactobacillus</taxon>
    </lineage>
</organism>
<dbReference type="EMBL" id="AZDZ01000019">
    <property type="protein sequence ID" value="KRK79011.1"/>
    <property type="molecule type" value="Genomic_DNA"/>
</dbReference>
<dbReference type="PROSITE" id="PS00460">
    <property type="entry name" value="GLUTATHIONE_PEROXID_1"/>
    <property type="match status" value="1"/>
</dbReference>
<protein>
    <recommendedName>
        <fullName evidence="5 7">Glutathione peroxidase</fullName>
    </recommendedName>
</protein>
<evidence type="ECO:0000256" key="6">
    <source>
        <dbReference type="PIRSR" id="PIRSR000303-1"/>
    </source>
</evidence>
<dbReference type="InterPro" id="IPR000889">
    <property type="entry name" value="Glutathione_peroxidase"/>
</dbReference>
<dbReference type="PATRIC" id="fig|1423775.4.peg.1403"/>
<proteinExistence type="inferred from homology"/>
<dbReference type="InterPro" id="IPR029759">
    <property type="entry name" value="GPX_AS"/>
</dbReference>
<dbReference type="Pfam" id="PF00255">
    <property type="entry name" value="GSHPx"/>
    <property type="match status" value="1"/>
</dbReference>
<reference evidence="8 9" key="1">
    <citation type="journal article" date="2015" name="Genome Announc.">
        <title>Expanding the biotechnology potential of lactobacilli through comparative genomics of 213 strains and associated genera.</title>
        <authorList>
            <person name="Sun Z."/>
            <person name="Harris H.M."/>
            <person name="McCann A."/>
            <person name="Guo C."/>
            <person name="Argimon S."/>
            <person name="Zhang W."/>
            <person name="Yang X."/>
            <person name="Jeffery I.B."/>
            <person name="Cooney J.C."/>
            <person name="Kagawa T.F."/>
            <person name="Liu W."/>
            <person name="Song Y."/>
            <person name="Salvetti E."/>
            <person name="Wrobel A."/>
            <person name="Rasinkangas P."/>
            <person name="Parkhill J."/>
            <person name="Rea M.C."/>
            <person name="O'Sullivan O."/>
            <person name="Ritari J."/>
            <person name="Douillard F.P."/>
            <person name="Paul Ross R."/>
            <person name="Yang R."/>
            <person name="Briner A.E."/>
            <person name="Felis G.E."/>
            <person name="de Vos W.M."/>
            <person name="Barrangou R."/>
            <person name="Klaenhammer T.R."/>
            <person name="Caufield P.W."/>
            <person name="Cui Y."/>
            <person name="Zhang H."/>
            <person name="O'Toole P.W."/>
        </authorList>
    </citation>
    <scope>NUCLEOTIDE SEQUENCE [LARGE SCALE GENOMIC DNA]</scope>
    <source>
        <strain evidence="8 9">DSM 19682</strain>
    </source>
</reference>
<dbReference type="PROSITE" id="PS51355">
    <property type="entry name" value="GLUTATHIONE_PEROXID_3"/>
    <property type="match status" value="1"/>
</dbReference>
<evidence type="ECO:0000256" key="3">
    <source>
        <dbReference type="ARBA" id="ARBA00022559"/>
    </source>
</evidence>
<evidence type="ECO:0000256" key="4">
    <source>
        <dbReference type="ARBA" id="ARBA00023002"/>
    </source>
</evidence>